<accession>A0A212J4S5</accession>
<dbReference type="AlphaFoldDB" id="A0A212J4S5"/>
<dbReference type="Gene3D" id="3.40.50.300">
    <property type="entry name" value="P-loop containing nucleotide triphosphate hydrolases"/>
    <property type="match status" value="1"/>
</dbReference>
<organism evidence="4">
    <name type="scientific">uncultured Desulfovibrio sp</name>
    <dbReference type="NCBI Taxonomy" id="167968"/>
    <lineage>
        <taxon>Bacteria</taxon>
        <taxon>Pseudomonadati</taxon>
        <taxon>Thermodesulfobacteriota</taxon>
        <taxon>Desulfovibrionia</taxon>
        <taxon>Desulfovibrionales</taxon>
        <taxon>Desulfovibrionaceae</taxon>
        <taxon>Desulfovibrio</taxon>
        <taxon>environmental samples</taxon>
    </lineage>
</organism>
<dbReference type="EMBL" id="FLUP01000001">
    <property type="protein sequence ID" value="SBV94446.1"/>
    <property type="molecule type" value="Genomic_DNA"/>
</dbReference>
<dbReference type="InterPro" id="IPR003439">
    <property type="entry name" value="ABC_transporter-like_ATP-bd"/>
</dbReference>
<dbReference type="GO" id="GO:0005524">
    <property type="term" value="F:ATP binding"/>
    <property type="evidence" value="ECO:0007669"/>
    <property type="project" value="UniProtKB-KW"/>
</dbReference>
<keyword evidence="1" id="KW-0547">Nucleotide-binding</keyword>
<feature type="domain" description="ABC transporter" evidence="3">
    <location>
        <begin position="1"/>
        <end position="235"/>
    </location>
</feature>
<keyword evidence="2" id="KW-0067">ATP-binding</keyword>
<evidence type="ECO:0000256" key="1">
    <source>
        <dbReference type="ARBA" id="ARBA00022741"/>
    </source>
</evidence>
<dbReference type="PROSITE" id="PS50893">
    <property type="entry name" value="ABC_TRANSPORTER_2"/>
    <property type="match status" value="1"/>
</dbReference>
<dbReference type="GO" id="GO:0016887">
    <property type="term" value="F:ATP hydrolysis activity"/>
    <property type="evidence" value="ECO:0007669"/>
    <property type="project" value="InterPro"/>
</dbReference>
<protein>
    <submittedName>
        <fullName evidence="4">Molybdate ABC transporter, ATPase subunit</fullName>
    </submittedName>
</protein>
<dbReference type="InterPro" id="IPR003593">
    <property type="entry name" value="AAA+_ATPase"/>
</dbReference>
<dbReference type="InterPro" id="IPR017871">
    <property type="entry name" value="ABC_transporter-like_CS"/>
</dbReference>
<gene>
    <name evidence="4" type="ORF">KM92DES2_10530</name>
</gene>
<dbReference type="Pfam" id="PF00005">
    <property type="entry name" value="ABC_tran"/>
    <property type="match status" value="1"/>
</dbReference>
<dbReference type="PANTHER" id="PTHR43514">
    <property type="entry name" value="ABC TRANSPORTER I FAMILY MEMBER 10"/>
    <property type="match status" value="1"/>
</dbReference>
<dbReference type="RefSeq" id="WP_227117708.1">
    <property type="nucleotide sequence ID" value="NZ_LT598928.1"/>
</dbReference>
<dbReference type="SMART" id="SM00382">
    <property type="entry name" value="AAA"/>
    <property type="match status" value="1"/>
</dbReference>
<dbReference type="PROSITE" id="PS00211">
    <property type="entry name" value="ABC_TRANSPORTER_1"/>
    <property type="match status" value="1"/>
</dbReference>
<evidence type="ECO:0000259" key="3">
    <source>
        <dbReference type="PROSITE" id="PS50893"/>
    </source>
</evidence>
<name>A0A212J4S5_9BACT</name>
<evidence type="ECO:0000256" key="2">
    <source>
        <dbReference type="ARBA" id="ARBA00022840"/>
    </source>
</evidence>
<sequence>MLHVDIHKKHGEFELQLAFALAECGIAVIFGPSGSGKTSLINCIAGLETPDAGQILCHGITCFNAEQGINLPPEGRRLGYVFQDARLFPHLSVRENLRFGLRFHAARASKDAPALGDVADLLDIAPLLHRRPAHLSGGEKQRVAIGRALLCRPRLLLMDEPLSSLDMSLKDGLMTYIARIPQQWNVPVLYVTHSPDEALALGNSMLLLRHGRLEAQGLVEVTLRKAHGLGLLPYPTFYLSGAAHEASGIA</sequence>
<reference evidence="4" key="1">
    <citation type="submission" date="2016-04" db="EMBL/GenBank/DDBJ databases">
        <authorList>
            <person name="Evans L.H."/>
            <person name="Alamgir A."/>
            <person name="Owens N."/>
            <person name="Weber N.D."/>
            <person name="Virtaneva K."/>
            <person name="Barbian K."/>
            <person name="Babar A."/>
            <person name="Rosenke K."/>
        </authorList>
    </citation>
    <scope>NUCLEOTIDE SEQUENCE</scope>
    <source>
        <strain evidence="4">92-2</strain>
    </source>
</reference>
<dbReference type="InterPro" id="IPR027417">
    <property type="entry name" value="P-loop_NTPase"/>
</dbReference>
<evidence type="ECO:0000313" key="4">
    <source>
        <dbReference type="EMBL" id="SBV94446.1"/>
    </source>
</evidence>
<dbReference type="InterPro" id="IPR050334">
    <property type="entry name" value="Molybdenum_import_ModC"/>
</dbReference>
<proteinExistence type="predicted"/>
<dbReference type="PANTHER" id="PTHR43514:SF4">
    <property type="entry name" value="ABC TRANSPORTER I FAMILY MEMBER 10"/>
    <property type="match status" value="1"/>
</dbReference>
<dbReference type="SUPFAM" id="SSF52540">
    <property type="entry name" value="P-loop containing nucleoside triphosphate hydrolases"/>
    <property type="match status" value="1"/>
</dbReference>